<evidence type="ECO:0000256" key="1">
    <source>
        <dbReference type="SAM" id="MobiDB-lite"/>
    </source>
</evidence>
<proteinExistence type="predicted"/>
<gene>
    <name evidence="2" type="ORF">V6575_05145</name>
</gene>
<dbReference type="RefSeq" id="WP_340273044.1">
    <property type="nucleotide sequence ID" value="NZ_JBAKIA010000002.1"/>
</dbReference>
<feature type="region of interest" description="Disordered" evidence="1">
    <location>
        <begin position="39"/>
        <end position="60"/>
    </location>
</feature>
<sequence length="60" mass="6616">MTELLGLAALAVGGYWIAKRVKKQMANVESQIFERAAGAEKQRPTAKLVQDPVTGKYRPE</sequence>
<protein>
    <submittedName>
        <fullName evidence="2">Uncharacterized protein</fullName>
    </submittedName>
</protein>
<organism evidence="2 3">
    <name type="scientific">Roseibium algae</name>
    <dbReference type="NCBI Taxonomy" id="3123038"/>
    <lineage>
        <taxon>Bacteria</taxon>
        <taxon>Pseudomonadati</taxon>
        <taxon>Pseudomonadota</taxon>
        <taxon>Alphaproteobacteria</taxon>
        <taxon>Hyphomicrobiales</taxon>
        <taxon>Stappiaceae</taxon>
        <taxon>Roseibium</taxon>
    </lineage>
</organism>
<evidence type="ECO:0000313" key="3">
    <source>
        <dbReference type="Proteomes" id="UP001385499"/>
    </source>
</evidence>
<name>A0ABU8TH53_9HYPH</name>
<keyword evidence="3" id="KW-1185">Reference proteome</keyword>
<evidence type="ECO:0000313" key="2">
    <source>
        <dbReference type="EMBL" id="MEJ8473464.1"/>
    </source>
</evidence>
<accession>A0ABU8TH53</accession>
<dbReference type="EMBL" id="JBAKIA010000002">
    <property type="protein sequence ID" value="MEJ8473464.1"/>
    <property type="molecule type" value="Genomic_DNA"/>
</dbReference>
<reference evidence="2 3" key="1">
    <citation type="submission" date="2024-02" db="EMBL/GenBank/DDBJ databases">
        <title>Roseibium algae sp. nov., isolated from marine alga (Grateloupia sp.), showing potential in myo-inositol conversion.</title>
        <authorList>
            <person name="Wang Y."/>
        </authorList>
    </citation>
    <scope>NUCLEOTIDE SEQUENCE [LARGE SCALE GENOMIC DNA]</scope>
    <source>
        <strain evidence="2 3">H3510</strain>
    </source>
</reference>
<comment type="caution">
    <text evidence="2">The sequence shown here is derived from an EMBL/GenBank/DDBJ whole genome shotgun (WGS) entry which is preliminary data.</text>
</comment>
<dbReference type="Proteomes" id="UP001385499">
    <property type="component" value="Unassembled WGS sequence"/>
</dbReference>